<proteinExistence type="predicted"/>
<evidence type="ECO:0000313" key="2">
    <source>
        <dbReference type="Proteomes" id="UP000829447"/>
    </source>
</evidence>
<comment type="caution">
    <text evidence="1">The sequence shown here is derived from an EMBL/GenBank/DDBJ whole genome shotgun (WGS) entry which is preliminary data.</text>
</comment>
<protein>
    <submittedName>
        <fullName evidence="1">Uncharacterized protein</fullName>
    </submittedName>
</protein>
<dbReference type="EMBL" id="CM040460">
    <property type="protein sequence ID" value="MCI4380136.1"/>
    <property type="molecule type" value="Genomic_DNA"/>
</dbReference>
<accession>A0ACC5WN81</accession>
<sequence length="79" mass="8953">MLEDVELRAHAHSERRGGARILACLWVVGTLRDDRLQKAICCSRLSSGLTCLTTDVLNRICGPSMRNYRLIFCHNLKQP</sequence>
<organism evidence="1 2">
    <name type="scientific">Pangasianodon gigas</name>
    <name type="common">Mekong giant catfish</name>
    <name type="synonym">Pangasius gigas</name>
    <dbReference type="NCBI Taxonomy" id="30993"/>
    <lineage>
        <taxon>Eukaryota</taxon>
        <taxon>Metazoa</taxon>
        <taxon>Chordata</taxon>
        <taxon>Craniata</taxon>
        <taxon>Vertebrata</taxon>
        <taxon>Euteleostomi</taxon>
        <taxon>Actinopterygii</taxon>
        <taxon>Neopterygii</taxon>
        <taxon>Teleostei</taxon>
        <taxon>Ostariophysi</taxon>
        <taxon>Siluriformes</taxon>
        <taxon>Pangasiidae</taxon>
        <taxon>Pangasianodon</taxon>
    </lineage>
</organism>
<dbReference type="Proteomes" id="UP000829447">
    <property type="component" value="Linkage Group LG7"/>
</dbReference>
<evidence type="ECO:0000313" key="1">
    <source>
        <dbReference type="EMBL" id="MCI4380136.1"/>
    </source>
</evidence>
<gene>
    <name evidence="1" type="ORF">PGIGA_G00236410</name>
</gene>
<reference evidence="1 2" key="1">
    <citation type="journal article" date="2022" name="bioRxiv">
        <title>An ancient truncated duplication of the anti-Mullerian hormone receptor type 2 gene is a potential conserved master sex determinant in the Pangasiidae catfish family.</title>
        <authorList>
            <person name="Wen M."/>
            <person name="Pan Q."/>
            <person name="Jouanno E."/>
            <person name="Montfort J."/>
            <person name="Zahm M."/>
            <person name="Cabau C."/>
            <person name="Klopp C."/>
            <person name="Iampietro C."/>
            <person name="Roques C."/>
            <person name="Bouchez O."/>
            <person name="Castinel A."/>
            <person name="Donnadieu C."/>
            <person name="Parrinello H."/>
            <person name="Poncet C."/>
            <person name="Belmonte E."/>
            <person name="Gautier V."/>
            <person name="Avarre J.-C."/>
            <person name="Dugue R."/>
            <person name="Gustiano R."/>
            <person name="Ha T.T.T."/>
            <person name="Campet M."/>
            <person name="Sriphairoj K."/>
            <person name="Ribolli J."/>
            <person name="de Almeida F.L."/>
            <person name="Desvignes T."/>
            <person name="Postlethwait J.H."/>
            <person name="Bucao C.F."/>
            <person name="Robinson-Rechavi M."/>
            <person name="Bobe J."/>
            <person name="Herpin A."/>
            <person name="Guiguen Y."/>
        </authorList>
    </citation>
    <scope>NUCLEOTIDE SEQUENCE [LARGE SCALE GENOMIC DNA]</scope>
    <source>
        <strain evidence="1">YG-Dec2019</strain>
    </source>
</reference>
<name>A0ACC5WN81_PANGG</name>
<keyword evidence="2" id="KW-1185">Reference proteome</keyword>